<protein>
    <recommendedName>
        <fullName evidence="5">Tetratricopeptide repeat protein</fullName>
    </recommendedName>
</protein>
<dbReference type="SUPFAM" id="SSF48452">
    <property type="entry name" value="TPR-like"/>
    <property type="match status" value="1"/>
</dbReference>
<evidence type="ECO:0000256" key="1">
    <source>
        <dbReference type="SAM" id="MobiDB-lite"/>
    </source>
</evidence>
<gene>
    <name evidence="3" type="ORF">NBH00_24965</name>
</gene>
<sequence length="249" mass="25874">MLFDLRGRGRRRTVQFIYLGLALLMGGGLVLFGVGGATSGGLFDAFSSNNNTNTSTSYTKQIKAEEKRVTVNPKDAAAWAKLASLRLAEGSSRGGFDGKPSGLAEFRQASAAWEKYTALNPPKYDLNVARQMVNLYGTTGLNEPDKAVAVLDVIVEQSPPDVSLYQQYAQLAYVAGQNRKGDLAAAKAVALSPKAQRPQVKAALASIKQQVAQAAAQGAAAAAQGAGASTATPAPTSTAAPATTTTPKK</sequence>
<keyword evidence="2" id="KW-1133">Transmembrane helix</keyword>
<keyword evidence="2" id="KW-0812">Transmembrane</keyword>
<organism evidence="3 4">
    <name type="scientific">Paraconexibacter antarcticus</name>
    <dbReference type="NCBI Taxonomy" id="2949664"/>
    <lineage>
        <taxon>Bacteria</taxon>
        <taxon>Bacillati</taxon>
        <taxon>Actinomycetota</taxon>
        <taxon>Thermoleophilia</taxon>
        <taxon>Solirubrobacterales</taxon>
        <taxon>Paraconexibacteraceae</taxon>
        <taxon>Paraconexibacter</taxon>
    </lineage>
</organism>
<evidence type="ECO:0000256" key="2">
    <source>
        <dbReference type="SAM" id="Phobius"/>
    </source>
</evidence>
<dbReference type="RefSeq" id="WP_254571273.1">
    <property type="nucleotide sequence ID" value="NZ_CP098502.1"/>
</dbReference>
<evidence type="ECO:0008006" key="5">
    <source>
        <dbReference type="Google" id="ProtNLM"/>
    </source>
</evidence>
<keyword evidence="2" id="KW-0472">Membrane</keyword>
<feature type="region of interest" description="Disordered" evidence="1">
    <location>
        <begin position="222"/>
        <end position="249"/>
    </location>
</feature>
<proteinExistence type="predicted"/>
<dbReference type="Gene3D" id="1.25.40.10">
    <property type="entry name" value="Tetratricopeptide repeat domain"/>
    <property type="match status" value="1"/>
</dbReference>
<reference evidence="3 4" key="1">
    <citation type="submission" date="2022-06" db="EMBL/GenBank/DDBJ databases">
        <title>Paraconexibacter antarcticus.</title>
        <authorList>
            <person name="Kim C.S."/>
        </authorList>
    </citation>
    <scope>NUCLEOTIDE SEQUENCE [LARGE SCALE GENOMIC DNA]</scope>
    <source>
        <strain evidence="3 4">02-257</strain>
    </source>
</reference>
<accession>A0ABY5DV47</accession>
<dbReference type="EMBL" id="CP098502">
    <property type="protein sequence ID" value="UTI64572.1"/>
    <property type="molecule type" value="Genomic_DNA"/>
</dbReference>
<dbReference type="Proteomes" id="UP001056035">
    <property type="component" value="Chromosome"/>
</dbReference>
<evidence type="ECO:0000313" key="4">
    <source>
        <dbReference type="Proteomes" id="UP001056035"/>
    </source>
</evidence>
<name>A0ABY5DV47_9ACTN</name>
<feature type="transmembrane region" description="Helical" evidence="2">
    <location>
        <begin position="16"/>
        <end position="43"/>
    </location>
</feature>
<dbReference type="InterPro" id="IPR011990">
    <property type="entry name" value="TPR-like_helical_dom_sf"/>
</dbReference>
<keyword evidence="4" id="KW-1185">Reference proteome</keyword>
<evidence type="ECO:0000313" key="3">
    <source>
        <dbReference type="EMBL" id="UTI64572.1"/>
    </source>
</evidence>